<evidence type="ECO:0000313" key="2">
    <source>
        <dbReference type="Proteomes" id="UP000694866"/>
    </source>
</evidence>
<sequence length="183" mass="21092">MLPYIKPADTQKVLLNQISKDTEVPISFRSWELYEYPLLPSTTKHVSTVKCSTQLKRPRYVILGFKIARNNQGLKDASAFDHCNVPEIKLFLNSQSYPYGNVNFDIAHNQSALLYDMHTSFQASYYHKEPEPLLSRADFLKTAPPIVIDCCKQNEFLKSGAVVIRQEFQSSEIFYPNKKRLLL</sequence>
<feature type="domain" description="Double jelly roll-like" evidence="1">
    <location>
        <begin position="3"/>
        <end position="172"/>
    </location>
</feature>
<organism evidence="2 3">
    <name type="scientific">Fopius arisanus</name>
    <dbReference type="NCBI Taxonomy" id="64838"/>
    <lineage>
        <taxon>Eukaryota</taxon>
        <taxon>Metazoa</taxon>
        <taxon>Ecdysozoa</taxon>
        <taxon>Arthropoda</taxon>
        <taxon>Hexapoda</taxon>
        <taxon>Insecta</taxon>
        <taxon>Pterygota</taxon>
        <taxon>Neoptera</taxon>
        <taxon>Endopterygota</taxon>
        <taxon>Hymenoptera</taxon>
        <taxon>Apocrita</taxon>
        <taxon>Ichneumonoidea</taxon>
        <taxon>Braconidae</taxon>
        <taxon>Opiinae</taxon>
        <taxon>Fopius</taxon>
    </lineage>
</organism>
<proteinExistence type="predicted"/>
<dbReference type="RefSeq" id="XP_011308326.1">
    <property type="nucleotide sequence ID" value="XM_011310024.1"/>
</dbReference>
<name>A0A9R1U5Y4_9HYME</name>
<dbReference type="GeneID" id="105269625"/>
<evidence type="ECO:0000313" key="3">
    <source>
        <dbReference type="RefSeq" id="XP_011308326.1"/>
    </source>
</evidence>
<reference evidence="3" key="1">
    <citation type="submission" date="2025-08" db="UniProtKB">
        <authorList>
            <consortium name="RefSeq"/>
        </authorList>
    </citation>
    <scope>IDENTIFICATION</scope>
    <source>
        <strain evidence="3">USDA-PBARC FA_bdor</strain>
        <tissue evidence="3">Whole organism</tissue>
    </source>
</reference>
<dbReference type="OrthoDB" id="7691951at2759"/>
<dbReference type="Proteomes" id="UP000694866">
    <property type="component" value="Unplaced"/>
</dbReference>
<evidence type="ECO:0000259" key="1">
    <source>
        <dbReference type="Pfam" id="PF21738"/>
    </source>
</evidence>
<accession>A0A9R1U5Y4</accession>
<gene>
    <name evidence="3" type="primary">LOC105269625</name>
</gene>
<dbReference type="PANTHER" id="PTHR36159">
    <property type="entry name" value="PROTEIN CBG23766"/>
    <property type="match status" value="1"/>
</dbReference>
<dbReference type="AlphaFoldDB" id="A0A9R1U5Y4"/>
<dbReference type="Pfam" id="PF21738">
    <property type="entry name" value="DJR-like_dom"/>
    <property type="match status" value="1"/>
</dbReference>
<dbReference type="KEGG" id="fas:105269625"/>
<dbReference type="PANTHER" id="PTHR36159:SF1">
    <property type="entry name" value="RETROVIRUS-RELATED POL POLYPROTEIN FROM TRANSPOSON 412-LIKE PROTEIN"/>
    <property type="match status" value="1"/>
</dbReference>
<dbReference type="InterPro" id="IPR049512">
    <property type="entry name" value="DJR-like_dom"/>
</dbReference>
<protein>
    <recommendedName>
        <fullName evidence="1">Double jelly roll-like domain-containing protein</fullName>
    </recommendedName>
</protein>
<keyword evidence="2" id="KW-1185">Reference proteome</keyword>